<dbReference type="EMBL" id="BARS01030288">
    <property type="protein sequence ID" value="GAG20083.1"/>
    <property type="molecule type" value="Genomic_DNA"/>
</dbReference>
<feature type="non-terminal residue" evidence="1">
    <location>
        <position position="1"/>
    </location>
</feature>
<sequence length="82" mass="9297">PVYFSGLVTLSRTPDMVPWEGWAQALDGFSWTSIGARPSRYPEDLISLWRWSERLRELAPPLEAFKPSTLPLSALLDLIPQV</sequence>
<comment type="caution">
    <text evidence="1">The sequence shown here is derived from an EMBL/GenBank/DDBJ whole genome shotgun (WGS) entry which is preliminary data.</text>
</comment>
<organism evidence="1">
    <name type="scientific">marine sediment metagenome</name>
    <dbReference type="NCBI Taxonomy" id="412755"/>
    <lineage>
        <taxon>unclassified sequences</taxon>
        <taxon>metagenomes</taxon>
        <taxon>ecological metagenomes</taxon>
    </lineage>
</organism>
<gene>
    <name evidence="1" type="ORF">S01H1_47248</name>
</gene>
<reference evidence="1" key="1">
    <citation type="journal article" date="2014" name="Front. Microbiol.">
        <title>High frequency of phylogenetically diverse reductive dehalogenase-homologous genes in deep subseafloor sedimentary metagenomes.</title>
        <authorList>
            <person name="Kawai M."/>
            <person name="Futagami T."/>
            <person name="Toyoda A."/>
            <person name="Takaki Y."/>
            <person name="Nishi S."/>
            <person name="Hori S."/>
            <person name="Arai W."/>
            <person name="Tsubouchi T."/>
            <person name="Morono Y."/>
            <person name="Uchiyama I."/>
            <person name="Ito T."/>
            <person name="Fujiyama A."/>
            <person name="Inagaki F."/>
            <person name="Takami H."/>
        </authorList>
    </citation>
    <scope>NUCLEOTIDE SEQUENCE</scope>
    <source>
        <strain evidence="1">Expedition CK06-06</strain>
    </source>
</reference>
<dbReference type="AlphaFoldDB" id="X0W647"/>
<accession>X0W647</accession>
<name>X0W647_9ZZZZ</name>
<evidence type="ECO:0000313" key="1">
    <source>
        <dbReference type="EMBL" id="GAG20083.1"/>
    </source>
</evidence>
<proteinExistence type="predicted"/>
<protein>
    <submittedName>
        <fullName evidence="1">Uncharacterized protein</fullName>
    </submittedName>
</protein>